<dbReference type="Gene3D" id="3.40.50.620">
    <property type="entry name" value="HUPs"/>
    <property type="match status" value="1"/>
</dbReference>
<dbReference type="CDD" id="cd23659">
    <property type="entry name" value="USP_At3g01520-like"/>
    <property type="match status" value="1"/>
</dbReference>
<dbReference type="PANTHER" id="PTHR46100:SF4">
    <property type="entry name" value="USPA DOMAIN-CONTAINING PROTEIN"/>
    <property type="match status" value="1"/>
</dbReference>
<evidence type="ECO:0000259" key="1">
    <source>
        <dbReference type="Pfam" id="PF00582"/>
    </source>
</evidence>
<proteinExistence type="predicted"/>
<sequence length="63" mass="6835">MPKGNPALSIVEMSKNEKVDCVIMGTRGKGCFGRMLSGSVSTYVMQNASCPVIVVRARKEDEK</sequence>
<dbReference type="InterPro" id="IPR006016">
    <property type="entry name" value="UspA"/>
</dbReference>
<accession>A0ABV2ANU7</accession>
<dbReference type="PANTHER" id="PTHR46100">
    <property type="entry name" value="IMP2'P"/>
    <property type="match status" value="1"/>
</dbReference>
<dbReference type="Proteomes" id="UP001439008">
    <property type="component" value="Unassembled WGS sequence"/>
</dbReference>
<feature type="domain" description="UspA" evidence="1">
    <location>
        <begin position="4"/>
        <end position="56"/>
    </location>
</feature>
<reference evidence="2 3" key="1">
    <citation type="journal article" date="2024" name="BMC Biol.">
        <title>Comparative genomics of Ascetosporea gives new insight into the evolutionary basis for animal parasitism in Rhizaria.</title>
        <authorList>
            <person name="Hiltunen Thoren M."/>
            <person name="Onut-Brannstrom I."/>
            <person name="Alfjorden A."/>
            <person name="Peckova H."/>
            <person name="Swords F."/>
            <person name="Hooper C."/>
            <person name="Holzer A.S."/>
            <person name="Bass D."/>
            <person name="Burki F."/>
        </authorList>
    </citation>
    <scope>NUCLEOTIDE SEQUENCE [LARGE SCALE GENOMIC DNA]</scope>
    <source>
        <strain evidence="2">20-A016</strain>
    </source>
</reference>
<dbReference type="EMBL" id="JBDODL010001267">
    <property type="protein sequence ID" value="MES1921351.1"/>
    <property type="molecule type" value="Genomic_DNA"/>
</dbReference>
<gene>
    <name evidence="2" type="ORF">MHBO_002886</name>
</gene>
<comment type="caution">
    <text evidence="2">The sequence shown here is derived from an EMBL/GenBank/DDBJ whole genome shotgun (WGS) entry which is preliminary data.</text>
</comment>
<organism evidence="2 3">
    <name type="scientific">Bonamia ostreae</name>
    <dbReference type="NCBI Taxonomy" id="126728"/>
    <lineage>
        <taxon>Eukaryota</taxon>
        <taxon>Sar</taxon>
        <taxon>Rhizaria</taxon>
        <taxon>Endomyxa</taxon>
        <taxon>Ascetosporea</taxon>
        <taxon>Haplosporida</taxon>
        <taxon>Bonamia</taxon>
    </lineage>
</organism>
<dbReference type="InterPro" id="IPR014729">
    <property type="entry name" value="Rossmann-like_a/b/a_fold"/>
</dbReference>
<dbReference type="InterPro" id="IPR006015">
    <property type="entry name" value="Universal_stress_UspA"/>
</dbReference>
<evidence type="ECO:0000313" key="3">
    <source>
        <dbReference type="Proteomes" id="UP001439008"/>
    </source>
</evidence>
<name>A0ABV2ANU7_9EUKA</name>
<dbReference type="PRINTS" id="PR01438">
    <property type="entry name" value="UNVRSLSTRESS"/>
</dbReference>
<evidence type="ECO:0000313" key="2">
    <source>
        <dbReference type="EMBL" id="MES1921351.1"/>
    </source>
</evidence>
<dbReference type="Pfam" id="PF00582">
    <property type="entry name" value="Usp"/>
    <property type="match status" value="1"/>
</dbReference>
<dbReference type="SUPFAM" id="SSF52402">
    <property type="entry name" value="Adenine nucleotide alpha hydrolases-like"/>
    <property type="match status" value="1"/>
</dbReference>
<protein>
    <recommendedName>
        <fullName evidence="1">UspA domain-containing protein</fullName>
    </recommendedName>
</protein>
<keyword evidence="3" id="KW-1185">Reference proteome</keyword>